<evidence type="ECO:0000259" key="3">
    <source>
        <dbReference type="PROSITE" id="PS51668"/>
    </source>
</evidence>
<keyword evidence="1" id="KW-0949">S-adenosyl-L-methionine</keyword>
<comment type="caution">
    <text evidence="4">The sequence shown here is derived from an EMBL/GenBank/DDBJ whole genome shotgun (WGS) entry which is preliminary data.</text>
</comment>
<comment type="similarity">
    <text evidence="2">Belongs to the tRNA methyltransferase O family.</text>
</comment>
<accession>A0A9D0ZA00</accession>
<dbReference type="Pfam" id="PF18389">
    <property type="entry name" value="TrmO_C"/>
    <property type="match status" value="1"/>
</dbReference>
<dbReference type="InterPro" id="IPR041369">
    <property type="entry name" value="TrmO_C"/>
</dbReference>
<evidence type="ECO:0000256" key="2">
    <source>
        <dbReference type="ARBA" id="ARBA00033753"/>
    </source>
</evidence>
<feature type="domain" description="TsaA-like" evidence="3">
    <location>
        <begin position="15"/>
        <end position="157"/>
    </location>
</feature>
<dbReference type="AlphaFoldDB" id="A0A9D0ZA00"/>
<dbReference type="Gene3D" id="3.30.2310.10">
    <property type="entry name" value="YaeB-like"/>
    <property type="match status" value="1"/>
</dbReference>
<gene>
    <name evidence="4" type="primary">tsaA</name>
    <name evidence="4" type="ORF">IAB73_00075</name>
</gene>
<dbReference type="Pfam" id="PF01980">
    <property type="entry name" value="TrmO_N"/>
    <property type="match status" value="1"/>
</dbReference>
<dbReference type="Gene3D" id="2.40.30.70">
    <property type="entry name" value="YaeB-like"/>
    <property type="match status" value="1"/>
</dbReference>
<dbReference type="PANTHER" id="PTHR12818:SF0">
    <property type="entry name" value="TRNA (ADENINE(37)-N6)-METHYLTRANSFERASE"/>
    <property type="match status" value="1"/>
</dbReference>
<evidence type="ECO:0000313" key="5">
    <source>
        <dbReference type="Proteomes" id="UP000886887"/>
    </source>
</evidence>
<reference evidence="4" key="2">
    <citation type="journal article" date="2021" name="PeerJ">
        <title>Extensive microbial diversity within the chicken gut microbiome revealed by metagenomics and culture.</title>
        <authorList>
            <person name="Gilroy R."/>
            <person name="Ravi A."/>
            <person name="Getino M."/>
            <person name="Pursley I."/>
            <person name="Horton D.L."/>
            <person name="Alikhan N.F."/>
            <person name="Baker D."/>
            <person name="Gharbi K."/>
            <person name="Hall N."/>
            <person name="Watson M."/>
            <person name="Adriaenssens E.M."/>
            <person name="Foster-Nyarko E."/>
            <person name="Jarju S."/>
            <person name="Secka A."/>
            <person name="Antonio M."/>
            <person name="Oren A."/>
            <person name="Chaudhuri R.R."/>
            <person name="La Ragione R."/>
            <person name="Hildebrand F."/>
            <person name="Pallen M.J."/>
        </authorList>
    </citation>
    <scope>NUCLEOTIDE SEQUENCE</scope>
    <source>
        <strain evidence="4">ChiSxjej2B14-6234</strain>
    </source>
</reference>
<dbReference type="InterPro" id="IPR023368">
    <property type="entry name" value="UPF0066_cons_site"/>
</dbReference>
<evidence type="ECO:0000256" key="1">
    <source>
        <dbReference type="ARBA" id="ARBA00022691"/>
    </source>
</evidence>
<dbReference type="PROSITE" id="PS01318">
    <property type="entry name" value="TSAA_1"/>
    <property type="match status" value="1"/>
</dbReference>
<dbReference type="InterPro" id="IPR040372">
    <property type="entry name" value="YaeB-like"/>
</dbReference>
<dbReference type="PROSITE" id="PS51668">
    <property type="entry name" value="TSAA_2"/>
    <property type="match status" value="1"/>
</dbReference>
<dbReference type="Proteomes" id="UP000886887">
    <property type="component" value="Unassembled WGS sequence"/>
</dbReference>
<sequence length="247" mass="27078">MRTETSAVAKEALCLQTIAVIHTAFQEKFGIPRQSGLVEALRGEIVFERAFRQSEAVRGLEAFSHIWLIWRFSRAQRAGWSATVRPPRLGGNARVGVFATRSPFRPNAIGLSSVRLERVELDPVRGPVLHVRGADLMDGTPILDIKPYLPFTDSHPDAACGFAAQAQEHALEVDFPPALLSRVPEAEREALLGVLAQDPRPSYQSDPARAYGVAFAGRNVRFTVDGARLTVFDVEPLPTRTADGEPT</sequence>
<organism evidence="4 5">
    <name type="scientific">Candidatus Onthenecus intestinigallinarum</name>
    <dbReference type="NCBI Taxonomy" id="2840875"/>
    <lineage>
        <taxon>Bacteria</taxon>
        <taxon>Bacillati</taxon>
        <taxon>Bacillota</taxon>
        <taxon>Clostridia</taxon>
        <taxon>Eubacteriales</taxon>
        <taxon>Candidatus Onthenecus</taxon>
    </lineage>
</organism>
<name>A0A9D0ZA00_9FIRM</name>
<dbReference type="InterPro" id="IPR036414">
    <property type="entry name" value="YaeB_N_sf"/>
</dbReference>
<evidence type="ECO:0000313" key="4">
    <source>
        <dbReference type="EMBL" id="HIQ70603.1"/>
    </source>
</evidence>
<dbReference type="EMBL" id="DVFJ01000001">
    <property type="protein sequence ID" value="HIQ70603.1"/>
    <property type="molecule type" value="Genomic_DNA"/>
</dbReference>
<protein>
    <submittedName>
        <fullName evidence="4">tRNA (N6-threonylcarbamoyladenosine(37)-N6)-methyltransferase TrmO</fullName>
    </submittedName>
</protein>
<dbReference type="PANTHER" id="PTHR12818">
    <property type="entry name" value="TRNA (ADENINE(37)-N6)-METHYLTRANSFERASE"/>
    <property type="match status" value="1"/>
</dbReference>
<dbReference type="InterPro" id="IPR036413">
    <property type="entry name" value="YaeB-like_sf"/>
</dbReference>
<dbReference type="NCBIfam" id="TIGR00104">
    <property type="entry name" value="tRNA_TsaA"/>
    <property type="match status" value="1"/>
</dbReference>
<dbReference type="CDD" id="cd09281">
    <property type="entry name" value="UPF0066"/>
    <property type="match status" value="1"/>
</dbReference>
<dbReference type="SUPFAM" id="SSF118196">
    <property type="entry name" value="YaeB-like"/>
    <property type="match status" value="1"/>
</dbReference>
<proteinExistence type="inferred from homology"/>
<reference evidence="4" key="1">
    <citation type="submission" date="2020-10" db="EMBL/GenBank/DDBJ databases">
        <authorList>
            <person name="Gilroy R."/>
        </authorList>
    </citation>
    <scope>NUCLEOTIDE SEQUENCE</scope>
    <source>
        <strain evidence="4">ChiSxjej2B14-6234</strain>
    </source>
</reference>
<dbReference type="InterPro" id="IPR023370">
    <property type="entry name" value="TrmO-like_N"/>
</dbReference>